<organism evidence="2 3">
    <name type="scientific">Adineta ricciae</name>
    <name type="common">Rotifer</name>
    <dbReference type="NCBI Taxonomy" id="249248"/>
    <lineage>
        <taxon>Eukaryota</taxon>
        <taxon>Metazoa</taxon>
        <taxon>Spiralia</taxon>
        <taxon>Gnathifera</taxon>
        <taxon>Rotifera</taxon>
        <taxon>Eurotatoria</taxon>
        <taxon>Bdelloidea</taxon>
        <taxon>Adinetida</taxon>
        <taxon>Adinetidae</taxon>
        <taxon>Adineta</taxon>
    </lineage>
</organism>
<dbReference type="GO" id="GO:0003824">
    <property type="term" value="F:catalytic activity"/>
    <property type="evidence" value="ECO:0007669"/>
    <property type="project" value="InterPro"/>
</dbReference>
<dbReference type="GO" id="GO:0006506">
    <property type="term" value="P:GPI anchor biosynthetic process"/>
    <property type="evidence" value="ECO:0007669"/>
    <property type="project" value="TreeGrafter"/>
</dbReference>
<evidence type="ECO:0000313" key="2">
    <source>
        <dbReference type="EMBL" id="CAF0951322.1"/>
    </source>
</evidence>
<dbReference type="InterPro" id="IPR051916">
    <property type="entry name" value="GPI-anchor_lipid_remodeler"/>
</dbReference>
<dbReference type="SUPFAM" id="SSF56219">
    <property type="entry name" value="DNase I-like"/>
    <property type="match status" value="1"/>
</dbReference>
<accession>A0A814CZJ5</accession>
<keyword evidence="3" id="KW-1185">Reference proteome</keyword>
<dbReference type="InterPro" id="IPR005135">
    <property type="entry name" value="Endo/exonuclease/phosphatase"/>
</dbReference>
<dbReference type="Proteomes" id="UP000663828">
    <property type="component" value="Unassembled WGS sequence"/>
</dbReference>
<dbReference type="Pfam" id="PF03372">
    <property type="entry name" value="Exo_endo_phos"/>
    <property type="match status" value="1"/>
</dbReference>
<gene>
    <name evidence="2" type="ORF">XAT740_LOCUS10678</name>
</gene>
<evidence type="ECO:0000313" key="3">
    <source>
        <dbReference type="Proteomes" id="UP000663828"/>
    </source>
</evidence>
<dbReference type="AlphaFoldDB" id="A0A814CZJ5"/>
<dbReference type="GO" id="GO:0016020">
    <property type="term" value="C:membrane"/>
    <property type="evidence" value="ECO:0007669"/>
    <property type="project" value="GOC"/>
</dbReference>
<reference evidence="2" key="1">
    <citation type="submission" date="2021-02" db="EMBL/GenBank/DDBJ databases">
        <authorList>
            <person name="Nowell W R."/>
        </authorList>
    </citation>
    <scope>NUCLEOTIDE SEQUENCE</scope>
</reference>
<feature type="domain" description="Endonuclease/exonuclease/phosphatase" evidence="1">
    <location>
        <begin position="7"/>
        <end position="228"/>
    </location>
</feature>
<evidence type="ECO:0000259" key="1">
    <source>
        <dbReference type="Pfam" id="PF03372"/>
    </source>
</evidence>
<sequence>MTTLRIATVNVHSFRQPHSISSNVTELSAILAPLNLDVIAVQEMQENDRWREFSQRLSLPFSVYGPPKRTFCNGIISRYPIHWYSVQRTDFFCEGGTRSMLQFSLEGIQNIKFALTHLDHRNEDDRLRQIQKFQPHENNIDILIGDMNALTREDYSDSYYRNIVLGKREKTDWERPRFDLTELITKQWKYQDTFRKMNPTLNDKQVATCPYGTRIDYIYTHPRMNAHWKLIECSIIDTNGATDHHAVIAEFKQIAKYKID</sequence>
<proteinExistence type="predicted"/>
<comment type="caution">
    <text evidence="2">The sequence shown here is derived from an EMBL/GenBank/DDBJ whole genome shotgun (WGS) entry which is preliminary data.</text>
</comment>
<dbReference type="EMBL" id="CAJNOR010000574">
    <property type="protein sequence ID" value="CAF0951322.1"/>
    <property type="molecule type" value="Genomic_DNA"/>
</dbReference>
<dbReference type="GO" id="GO:0005783">
    <property type="term" value="C:endoplasmic reticulum"/>
    <property type="evidence" value="ECO:0007669"/>
    <property type="project" value="TreeGrafter"/>
</dbReference>
<dbReference type="PANTHER" id="PTHR14859:SF0">
    <property type="entry name" value="ENDONUCLEASE_EXONUCLEASE_PHOSPHATASE FAMILY PROTEIN, EXPRESSED"/>
    <property type="match status" value="1"/>
</dbReference>
<dbReference type="PANTHER" id="PTHR14859">
    <property type="entry name" value="CALCOFLUOR WHITE HYPERSENSITIVE PROTEIN PRECURSOR"/>
    <property type="match status" value="1"/>
</dbReference>
<protein>
    <recommendedName>
        <fullName evidence="1">Endonuclease/exonuclease/phosphatase domain-containing protein</fullName>
    </recommendedName>
</protein>
<dbReference type="InterPro" id="IPR036691">
    <property type="entry name" value="Endo/exonu/phosph_ase_sf"/>
</dbReference>
<dbReference type="Gene3D" id="3.60.10.10">
    <property type="entry name" value="Endonuclease/exonuclease/phosphatase"/>
    <property type="match status" value="1"/>
</dbReference>
<name>A0A814CZJ5_ADIRI</name>